<proteinExistence type="predicted"/>
<evidence type="ECO:0000259" key="7">
    <source>
        <dbReference type="SMART" id="SM00906"/>
    </source>
</evidence>
<dbReference type="InterPro" id="IPR007219">
    <property type="entry name" value="XnlR_reg_dom"/>
</dbReference>
<evidence type="ECO:0000256" key="5">
    <source>
        <dbReference type="ARBA" id="ARBA00023163"/>
    </source>
</evidence>
<dbReference type="CDD" id="cd12148">
    <property type="entry name" value="fungal_TF_MHR"/>
    <property type="match status" value="1"/>
</dbReference>
<evidence type="ECO:0000256" key="1">
    <source>
        <dbReference type="ARBA" id="ARBA00022723"/>
    </source>
</evidence>
<keyword evidence="3" id="KW-0805">Transcription regulation</keyword>
<dbReference type="PANTHER" id="PTHR31313:SF81">
    <property type="entry name" value="TY1 ENHANCER ACTIVATOR"/>
    <property type="match status" value="1"/>
</dbReference>
<sequence>MADGKEALGWLYCGNATRMAFNLGLNLDCSKWVATGLISAEEAEVRKVAWWGCYVVDKLFATGLGRPGSTRKSYITCPKPSIIRDSEYSPWAPETPSSDTNLGAHAHIASVSHYVSEHMNISCEAMDEIYAPNSSLSEQAMESLVSSAEVEMRSYYTALPSFLRLPPSPRVPTLPHIYMLQYVRCIPIAAVQDAFTAAVIHLIDARPGDHPGRRQAVRRLEICVGALQDMNLAWNAWSSRALRALQLLAQEWFPSHTAGLGSLSAAIDHGDQAVRPLLGGQETSVVVGAGEDAGGQIDDLGFLFEFSAPEEMDALVRDWLADGILDLPL</sequence>
<feature type="domain" description="Xylanolytic transcriptional activator regulatory" evidence="7">
    <location>
        <begin position="9"/>
        <end position="86"/>
    </location>
</feature>
<protein>
    <recommendedName>
        <fullName evidence="7">Xylanolytic transcriptional activator regulatory domain-containing protein</fullName>
    </recommendedName>
</protein>
<dbReference type="PANTHER" id="PTHR31313">
    <property type="entry name" value="TY1 ENHANCER ACTIVATOR"/>
    <property type="match status" value="1"/>
</dbReference>
<keyword evidence="4" id="KW-0238">DNA-binding</keyword>
<dbReference type="Proteomes" id="UP001583177">
    <property type="component" value="Unassembled WGS sequence"/>
</dbReference>
<keyword evidence="9" id="KW-1185">Reference proteome</keyword>
<dbReference type="SMART" id="SM00906">
    <property type="entry name" value="Fungal_trans"/>
    <property type="match status" value="1"/>
</dbReference>
<keyword evidence="6" id="KW-0539">Nucleus</keyword>
<evidence type="ECO:0000256" key="2">
    <source>
        <dbReference type="ARBA" id="ARBA00022833"/>
    </source>
</evidence>
<dbReference type="EMBL" id="JAWRVE010000066">
    <property type="protein sequence ID" value="KAL1864712.1"/>
    <property type="molecule type" value="Genomic_DNA"/>
</dbReference>
<gene>
    <name evidence="8" type="ORF">Daus18300_007514</name>
</gene>
<evidence type="ECO:0000256" key="3">
    <source>
        <dbReference type="ARBA" id="ARBA00023015"/>
    </source>
</evidence>
<dbReference type="InterPro" id="IPR051615">
    <property type="entry name" value="Transcr_Regulatory_Elem"/>
</dbReference>
<comment type="caution">
    <text evidence="8">The sequence shown here is derived from an EMBL/GenBank/DDBJ whole genome shotgun (WGS) entry which is preliminary data.</text>
</comment>
<organism evidence="8 9">
    <name type="scientific">Diaporthe australafricana</name>
    <dbReference type="NCBI Taxonomy" id="127596"/>
    <lineage>
        <taxon>Eukaryota</taxon>
        <taxon>Fungi</taxon>
        <taxon>Dikarya</taxon>
        <taxon>Ascomycota</taxon>
        <taxon>Pezizomycotina</taxon>
        <taxon>Sordariomycetes</taxon>
        <taxon>Sordariomycetidae</taxon>
        <taxon>Diaporthales</taxon>
        <taxon>Diaporthaceae</taxon>
        <taxon>Diaporthe</taxon>
    </lineage>
</organism>
<dbReference type="Pfam" id="PF04082">
    <property type="entry name" value="Fungal_trans"/>
    <property type="match status" value="1"/>
</dbReference>
<reference evidence="8 9" key="1">
    <citation type="journal article" date="2024" name="IMA Fungus">
        <title>IMA Genome - F19 : A genome assembly and annotation guide to empower mycologists, including annotated draft genome sequences of Ceratocystis pirilliformis, Diaporthe australafricana, Fusarium ophioides, Paecilomyces lecythidis, and Sporothrix stenoceras.</title>
        <authorList>
            <person name="Aylward J."/>
            <person name="Wilson A.M."/>
            <person name="Visagie C.M."/>
            <person name="Spraker J."/>
            <person name="Barnes I."/>
            <person name="Buitendag C."/>
            <person name="Ceriani C."/>
            <person name="Del Mar Angel L."/>
            <person name="du Plessis D."/>
            <person name="Fuchs T."/>
            <person name="Gasser K."/>
            <person name="Kramer D."/>
            <person name="Li W."/>
            <person name="Munsamy K."/>
            <person name="Piso A."/>
            <person name="Price J.L."/>
            <person name="Sonnekus B."/>
            <person name="Thomas C."/>
            <person name="van der Nest A."/>
            <person name="van Dijk A."/>
            <person name="van Heerden A."/>
            <person name="van Vuuren N."/>
            <person name="Yilmaz N."/>
            <person name="Duong T.A."/>
            <person name="van der Merwe N.A."/>
            <person name="Wingfield M.J."/>
            <person name="Wingfield B.D."/>
        </authorList>
    </citation>
    <scope>NUCLEOTIDE SEQUENCE [LARGE SCALE GENOMIC DNA]</scope>
    <source>
        <strain evidence="8 9">CMW 18300</strain>
    </source>
</reference>
<name>A0ABR3WMJ8_9PEZI</name>
<keyword evidence="5" id="KW-0804">Transcription</keyword>
<evidence type="ECO:0000313" key="8">
    <source>
        <dbReference type="EMBL" id="KAL1864712.1"/>
    </source>
</evidence>
<evidence type="ECO:0000313" key="9">
    <source>
        <dbReference type="Proteomes" id="UP001583177"/>
    </source>
</evidence>
<evidence type="ECO:0000256" key="6">
    <source>
        <dbReference type="ARBA" id="ARBA00023242"/>
    </source>
</evidence>
<keyword evidence="2" id="KW-0862">Zinc</keyword>
<accession>A0ABR3WMJ8</accession>
<evidence type="ECO:0000256" key="4">
    <source>
        <dbReference type="ARBA" id="ARBA00023125"/>
    </source>
</evidence>
<keyword evidence="1" id="KW-0479">Metal-binding</keyword>